<keyword evidence="2" id="KW-0472">Membrane</keyword>
<gene>
    <name evidence="3" type="ORF">EMWEY_00018130</name>
</gene>
<name>U6MAY1_EIMMA</name>
<feature type="region of interest" description="Disordered" evidence="1">
    <location>
        <begin position="274"/>
        <end position="348"/>
    </location>
</feature>
<feature type="compositionally biased region" description="Polar residues" evidence="1">
    <location>
        <begin position="199"/>
        <end position="221"/>
    </location>
</feature>
<keyword evidence="2" id="KW-1133">Transmembrane helix</keyword>
<evidence type="ECO:0000256" key="2">
    <source>
        <dbReference type="SAM" id="Phobius"/>
    </source>
</evidence>
<dbReference type="Proteomes" id="UP000030763">
    <property type="component" value="Unassembled WGS sequence"/>
</dbReference>
<feature type="transmembrane region" description="Helical" evidence="2">
    <location>
        <begin position="59"/>
        <end position="81"/>
    </location>
</feature>
<evidence type="ECO:0000256" key="1">
    <source>
        <dbReference type="SAM" id="MobiDB-lite"/>
    </source>
</evidence>
<organism evidence="3 4">
    <name type="scientific">Eimeria maxima</name>
    <name type="common">Coccidian parasite</name>
    <dbReference type="NCBI Taxonomy" id="5804"/>
    <lineage>
        <taxon>Eukaryota</taxon>
        <taxon>Sar</taxon>
        <taxon>Alveolata</taxon>
        <taxon>Apicomplexa</taxon>
        <taxon>Conoidasida</taxon>
        <taxon>Coccidia</taxon>
        <taxon>Eucoccidiorida</taxon>
        <taxon>Eimeriorina</taxon>
        <taxon>Eimeriidae</taxon>
        <taxon>Eimeria</taxon>
    </lineage>
</organism>
<dbReference type="OMA" id="WEACEEN"/>
<dbReference type="EMBL" id="HG719856">
    <property type="protein sequence ID" value="CDJ58825.1"/>
    <property type="molecule type" value="Genomic_DNA"/>
</dbReference>
<reference evidence="3" key="2">
    <citation type="submission" date="2013-10" db="EMBL/GenBank/DDBJ databases">
        <authorList>
            <person name="Aslett M."/>
        </authorList>
    </citation>
    <scope>NUCLEOTIDE SEQUENCE [LARGE SCALE GENOMIC DNA]</scope>
    <source>
        <strain evidence="3">Weybridge</strain>
    </source>
</reference>
<evidence type="ECO:0008006" key="5">
    <source>
        <dbReference type="Google" id="ProtNLM"/>
    </source>
</evidence>
<dbReference type="GeneID" id="25335799"/>
<feature type="compositionally biased region" description="Polar residues" evidence="1">
    <location>
        <begin position="274"/>
        <end position="291"/>
    </location>
</feature>
<sequence length="612" mass="67207">MLPSAVDEAHPAKWVNTRNPLDLSFSNDTAGSLDSGPSVWESSSFTRTGLRGGRTHHKLSTAASILASTIALVVIVTWLAFCMPRRGGRKTAQLVQRHLSGRGEDSDLNSILEGCLELREELGLSQDVSEPDEPPEAKKARLFLMLRESGEAFERRQGDNSSQLQAGARRVSRGFVASNENNAVEDSASVSLLTEPESELSTRQSVAASRGENAQTHSTGTLSPSPSSELASSLSSLPSPSAETRVAYNSTEDSETGSRGLSPEHWIQEDLGQHSTEGWDQDPQRGQSSNHHPQRIGQSGLAEYSEKRDAAVYPCTSSDNGTGGAAKDGTSTCGQQGAAEQTPRQGLVDTDSLMMQKAKGTESPAYGSGKSLFSVSLRDLLELKTKFVELTAEERIKLHPFVKLPHVYPEDIKNVFDGVGALSTKTSMSSPMLEFIALRKLFTKSSLNSDDVEQLMQNCKGLIAYAHKKLASTHRKTSPFYLVRRMATTLMVLDYLVSAIQILGDKMDTQSWWPQFSRHLAPTPKIEVKSHYSYASELMADMGKRFAAALDIYKEGKRPEPAVVVGLKREILSKLRTHCIFEHAEWIQWIQDDLDFRRSQESNIGGHQSARR</sequence>
<keyword evidence="4" id="KW-1185">Reference proteome</keyword>
<reference evidence="3" key="1">
    <citation type="submission" date="2013-10" db="EMBL/GenBank/DDBJ databases">
        <title>Genomic analysis of the causative agents of coccidiosis in chickens.</title>
        <authorList>
            <person name="Reid A.J."/>
            <person name="Blake D."/>
            <person name="Billington K."/>
            <person name="Browne H."/>
            <person name="Dunn M."/>
            <person name="Hung S."/>
            <person name="Kawahara F."/>
            <person name="Miranda-Saavedra D."/>
            <person name="Mourier T."/>
            <person name="Nagra H."/>
            <person name="Otto T.D."/>
            <person name="Rawlings N."/>
            <person name="Sanchez A."/>
            <person name="Sanders M."/>
            <person name="Subramaniam C."/>
            <person name="Tay Y."/>
            <person name="Dear P."/>
            <person name="Doerig C."/>
            <person name="Gruber A."/>
            <person name="Parkinson J."/>
            <person name="Shirley M."/>
            <person name="Wan K.L."/>
            <person name="Berriman M."/>
            <person name="Tomley F."/>
            <person name="Pain A."/>
        </authorList>
    </citation>
    <scope>NUCLEOTIDE SEQUENCE [LARGE SCALE GENOMIC DNA]</scope>
    <source>
        <strain evidence="3">Weybridge</strain>
    </source>
</reference>
<accession>U6MAY1</accession>
<feature type="compositionally biased region" description="Low complexity" evidence="1">
    <location>
        <begin position="222"/>
        <end position="243"/>
    </location>
</feature>
<proteinExistence type="predicted"/>
<feature type="region of interest" description="Disordered" evidence="1">
    <location>
        <begin position="184"/>
        <end position="262"/>
    </location>
</feature>
<evidence type="ECO:0000313" key="3">
    <source>
        <dbReference type="EMBL" id="CDJ58825.1"/>
    </source>
</evidence>
<keyword evidence="2" id="KW-0812">Transmembrane</keyword>
<dbReference type="OrthoDB" id="347378at2759"/>
<dbReference type="VEuPathDB" id="ToxoDB:EMWEY_00018130"/>
<evidence type="ECO:0000313" key="4">
    <source>
        <dbReference type="Proteomes" id="UP000030763"/>
    </source>
</evidence>
<dbReference type="RefSeq" id="XP_013335473.1">
    <property type="nucleotide sequence ID" value="XM_013480019.1"/>
</dbReference>
<dbReference type="AlphaFoldDB" id="U6MAY1"/>
<protein>
    <recommendedName>
        <fullName evidence="5">Transmembrane protein</fullName>
    </recommendedName>
</protein>
<feature type="compositionally biased region" description="Polar residues" evidence="1">
    <location>
        <begin position="329"/>
        <end position="344"/>
    </location>
</feature>